<evidence type="ECO:0000313" key="3">
    <source>
        <dbReference type="Proteomes" id="UP000050465"/>
    </source>
</evidence>
<accession>A0A0P7YND5</accession>
<comment type="caution">
    <text evidence="2">The sequence shown here is derived from an EMBL/GenBank/DDBJ whole genome shotgun (WGS) entry which is preliminary data.</text>
</comment>
<dbReference type="Proteomes" id="UP000050465">
    <property type="component" value="Unassembled WGS sequence"/>
</dbReference>
<organism evidence="2 3">
    <name type="scientific">Phormidesmis priestleyi Ana</name>
    <dbReference type="NCBI Taxonomy" id="1666911"/>
    <lineage>
        <taxon>Bacteria</taxon>
        <taxon>Bacillati</taxon>
        <taxon>Cyanobacteriota</taxon>
        <taxon>Cyanophyceae</taxon>
        <taxon>Leptolyngbyales</taxon>
        <taxon>Leptolyngbyaceae</taxon>
        <taxon>Phormidesmis</taxon>
    </lineage>
</organism>
<proteinExistence type="predicted"/>
<name>A0A0P7YND5_9CYAN</name>
<protein>
    <submittedName>
        <fullName evidence="2">Bacterial pre-peptidase C-terminal domain</fullName>
    </submittedName>
</protein>
<sequence>MVRELFLTLSAPAIPYYRFNVTATSNFSLALNGLTADADVQLLNSAGVIIQRSTASGTNPESITRTLTAGTYYARVHPFSGSTNYNLTLSASAIPTIPDNAGNT</sequence>
<dbReference type="Pfam" id="PF04151">
    <property type="entry name" value="PPC"/>
    <property type="match status" value="1"/>
</dbReference>
<evidence type="ECO:0000313" key="2">
    <source>
        <dbReference type="EMBL" id="KPQ31299.1"/>
    </source>
</evidence>
<evidence type="ECO:0000259" key="1">
    <source>
        <dbReference type="Pfam" id="PF04151"/>
    </source>
</evidence>
<dbReference type="Gene3D" id="2.60.120.380">
    <property type="match status" value="1"/>
</dbReference>
<feature type="non-terminal residue" evidence="2">
    <location>
        <position position="104"/>
    </location>
</feature>
<feature type="domain" description="Peptidase C-terminal archaeal/bacterial" evidence="1">
    <location>
        <begin position="16"/>
        <end position="77"/>
    </location>
</feature>
<dbReference type="SUPFAM" id="SSF89260">
    <property type="entry name" value="Collagen-binding domain"/>
    <property type="match status" value="1"/>
</dbReference>
<dbReference type="STRING" id="1666911.HLUCCA11_24025"/>
<gene>
    <name evidence="2" type="ORF">HLUCCA11_24025</name>
</gene>
<dbReference type="EMBL" id="LJZR01000112">
    <property type="protein sequence ID" value="KPQ31299.1"/>
    <property type="molecule type" value="Genomic_DNA"/>
</dbReference>
<dbReference type="AlphaFoldDB" id="A0A0P7YND5"/>
<dbReference type="InterPro" id="IPR007280">
    <property type="entry name" value="Peptidase_C_arc/bac"/>
</dbReference>
<reference evidence="2 3" key="1">
    <citation type="submission" date="2015-09" db="EMBL/GenBank/DDBJ databases">
        <title>Identification and resolution of microdiversity through metagenomic sequencing of parallel consortia.</title>
        <authorList>
            <person name="Nelson W.C."/>
            <person name="Romine M.F."/>
            <person name="Lindemann S.R."/>
        </authorList>
    </citation>
    <scope>NUCLEOTIDE SEQUENCE [LARGE SCALE GENOMIC DNA]</scope>
    <source>
        <strain evidence="2">Ana</strain>
    </source>
</reference>